<reference evidence="1 2" key="1">
    <citation type="journal article" date="2012" name="Int. J. Syst. Evol. Microbiol.">
        <title>Flammeovirga pacifica sp. nov., isolated from deep-sea sediment.</title>
        <authorList>
            <person name="Xu H."/>
            <person name="Fu Y."/>
            <person name="Yang N."/>
            <person name="Ding Z."/>
            <person name="Lai Q."/>
            <person name="Zeng R."/>
        </authorList>
    </citation>
    <scope>NUCLEOTIDE SEQUENCE [LARGE SCALE GENOMIC DNA]</scope>
    <source>
        <strain evidence="2">DSM 24597 / LMG 26175 / WPAGA1</strain>
    </source>
</reference>
<evidence type="ECO:0000313" key="2">
    <source>
        <dbReference type="Proteomes" id="UP000179797"/>
    </source>
</evidence>
<evidence type="ECO:0000313" key="1">
    <source>
        <dbReference type="EMBL" id="OHX68221.1"/>
    </source>
</evidence>
<comment type="caution">
    <text evidence="1">The sequence shown here is derived from an EMBL/GenBank/DDBJ whole genome shotgun (WGS) entry which is preliminary data.</text>
</comment>
<organism evidence="1 2">
    <name type="scientific">Flammeovirga pacifica</name>
    <dbReference type="NCBI Taxonomy" id="915059"/>
    <lineage>
        <taxon>Bacteria</taxon>
        <taxon>Pseudomonadati</taxon>
        <taxon>Bacteroidota</taxon>
        <taxon>Cytophagia</taxon>
        <taxon>Cytophagales</taxon>
        <taxon>Flammeovirgaceae</taxon>
        <taxon>Flammeovirga</taxon>
    </lineage>
</organism>
<protein>
    <submittedName>
        <fullName evidence="1">Uncharacterized protein</fullName>
    </submittedName>
</protein>
<gene>
    <name evidence="1" type="ORF">NH26_18635</name>
</gene>
<keyword evidence="2" id="KW-1185">Reference proteome</keyword>
<dbReference type="Proteomes" id="UP000179797">
    <property type="component" value="Unassembled WGS sequence"/>
</dbReference>
<dbReference type="EMBL" id="JRYR02000001">
    <property type="protein sequence ID" value="OHX68221.1"/>
    <property type="molecule type" value="Genomic_DNA"/>
</dbReference>
<proteinExistence type="predicted"/>
<dbReference type="STRING" id="915059.NH26_18635"/>
<name>A0A1S1Z4Q8_FLAPC</name>
<accession>A0A1S1Z4Q8</accession>
<dbReference type="AlphaFoldDB" id="A0A1S1Z4Q8"/>
<sequence length="265" mass="30714">MNYKMKILYFTYVILCLSVLVVNAQEIDLIKTYDAPHARQAVAVTDTHFFVVDNNVIIKRERATGKQEGEWKDDRLKHLNSAYIQNDTLFCAHSNYPKVPMHSSIEMFDVNTMEHIGAHSFGIDIGSCTWIVEYKGEWLVMFVHYANPGKMQKNRDVSWSQLVLFDKQWRRKSAWVLPEELIEKVAPYSISGGVVVENDKIICTHHHFKELYVLSFPKMGSELVWETTLTTSIRGQGIALDTNGDLWGIDKKERKVYHTKWSLKE</sequence>